<accession>A0A926IL05</accession>
<dbReference type="AlphaFoldDB" id="A0A926IL05"/>
<dbReference type="GO" id="GO:0016805">
    <property type="term" value="F:dipeptidase activity"/>
    <property type="evidence" value="ECO:0007669"/>
    <property type="project" value="InterPro"/>
</dbReference>
<dbReference type="InterPro" id="IPR036264">
    <property type="entry name" value="Bact_exopeptidase_dim_dom"/>
</dbReference>
<dbReference type="Proteomes" id="UP000601171">
    <property type="component" value="Unassembled WGS sequence"/>
</dbReference>
<dbReference type="InterPro" id="IPR052030">
    <property type="entry name" value="Peptidase_M20/M20A_hydrolases"/>
</dbReference>
<dbReference type="SUPFAM" id="SSF53187">
    <property type="entry name" value="Zn-dependent exopeptidases"/>
    <property type="match status" value="1"/>
</dbReference>
<dbReference type="GO" id="GO:0046657">
    <property type="term" value="P:folic acid catabolic process"/>
    <property type="evidence" value="ECO:0007669"/>
    <property type="project" value="TreeGrafter"/>
</dbReference>
<dbReference type="NCBIfam" id="TIGR01891">
    <property type="entry name" value="amidohydrolases"/>
    <property type="match status" value="1"/>
</dbReference>
<dbReference type="PANTHER" id="PTHR30575:SF0">
    <property type="entry name" value="XAA-ARG DIPEPTIDASE"/>
    <property type="match status" value="1"/>
</dbReference>
<feature type="domain" description="Peptidase M20 dimerisation" evidence="2">
    <location>
        <begin position="177"/>
        <end position="265"/>
    </location>
</feature>
<dbReference type="Pfam" id="PF01546">
    <property type="entry name" value="Peptidase_M20"/>
    <property type="match status" value="1"/>
</dbReference>
<comment type="caution">
    <text evidence="3">The sequence shown here is derived from an EMBL/GenBank/DDBJ whole genome shotgun (WGS) entry which is preliminary data.</text>
</comment>
<proteinExistence type="inferred from homology"/>
<dbReference type="PIRSF" id="PIRSF037226">
    <property type="entry name" value="Amidohydrolase_ACY1L2_prd"/>
    <property type="match status" value="1"/>
</dbReference>
<evidence type="ECO:0000313" key="3">
    <source>
        <dbReference type="EMBL" id="MBC8588193.1"/>
    </source>
</evidence>
<dbReference type="RefSeq" id="WP_262429644.1">
    <property type="nucleotide sequence ID" value="NZ_JACRTG010000018.1"/>
</dbReference>
<dbReference type="Pfam" id="PF07687">
    <property type="entry name" value="M20_dimer"/>
    <property type="match status" value="1"/>
</dbReference>
<name>A0A926IL05_9FIRM</name>
<dbReference type="SUPFAM" id="SSF55031">
    <property type="entry name" value="Bacterial exopeptidase dimerisation domain"/>
    <property type="match status" value="1"/>
</dbReference>
<dbReference type="Gene3D" id="3.30.70.360">
    <property type="match status" value="1"/>
</dbReference>
<comment type="similarity">
    <text evidence="1">Belongs to the peptidase M20A family.</text>
</comment>
<dbReference type="GO" id="GO:0005737">
    <property type="term" value="C:cytoplasm"/>
    <property type="evidence" value="ECO:0007669"/>
    <property type="project" value="TreeGrafter"/>
</dbReference>
<evidence type="ECO:0000256" key="1">
    <source>
        <dbReference type="PIRNR" id="PIRNR037226"/>
    </source>
</evidence>
<gene>
    <name evidence="3" type="ORF">H8707_08065</name>
</gene>
<dbReference type="GO" id="GO:0071713">
    <property type="term" value="F:para-aminobenzoyl-glutamate hydrolase activity"/>
    <property type="evidence" value="ECO:0007669"/>
    <property type="project" value="TreeGrafter"/>
</dbReference>
<dbReference type="PANTHER" id="PTHR30575">
    <property type="entry name" value="PEPTIDASE M20"/>
    <property type="match status" value="1"/>
</dbReference>
<dbReference type="FunFam" id="3.30.70.360:FF:000004">
    <property type="entry name" value="Peptidase M20 domain-containing protein 2"/>
    <property type="match status" value="1"/>
</dbReference>
<protein>
    <recommendedName>
        <fullName evidence="1">Peptidase M20 domain-containing protein 2</fullName>
    </recommendedName>
</protein>
<keyword evidence="4" id="KW-1185">Reference proteome</keyword>
<dbReference type="EMBL" id="JACRTG010000018">
    <property type="protein sequence ID" value="MBC8588193.1"/>
    <property type="molecule type" value="Genomic_DNA"/>
</dbReference>
<reference evidence="3" key="1">
    <citation type="submission" date="2020-08" db="EMBL/GenBank/DDBJ databases">
        <title>Genome public.</title>
        <authorList>
            <person name="Liu C."/>
            <person name="Sun Q."/>
        </authorList>
    </citation>
    <scope>NUCLEOTIDE SEQUENCE</scope>
    <source>
        <strain evidence="3">BX21</strain>
    </source>
</reference>
<sequence length="397" mass="43268">MDINKLKDKISEVIQVNKEELFGISQYIFDNPEMCFKEYKASKILSEFLEKHGFNLTRNAGGLDTAFVAEYCPTGVKYPVIAILGEYDALSIGHACGHNIIATTAVGAGMALKQVMDENSIEGTLRVIGTPAEEGGGGKIIMQKQGVFDDVDSMFLLHPTSGVSKIAGNCRSAYKLIVEYHGKVAHASSHPEKGINAVDAAHICYTAVSCLRQQVKNDLSIMPLILDGGTENGFIPDYSKLVINVRAFDLKGMMIAVEKIKNCAKAGAIATGCEVEIQDIPGYYGRVKSQVLGNVCRKNFELLEEPLMDGMVDDNGGEDFGNLNRIIPGVMVYPTLLPEEKISNHTERFMNLANSPKSREVIILGSEVLAYSALDLFNDTSIIDAAKEELKGLQKTF</sequence>
<evidence type="ECO:0000313" key="4">
    <source>
        <dbReference type="Proteomes" id="UP000601171"/>
    </source>
</evidence>
<dbReference type="CDD" id="cd03887">
    <property type="entry name" value="M20_Acy1L2"/>
    <property type="match status" value="1"/>
</dbReference>
<organism evidence="3 4">
    <name type="scientific">Paratissierella segnis</name>
    <dbReference type="NCBI Taxonomy" id="2763679"/>
    <lineage>
        <taxon>Bacteria</taxon>
        <taxon>Bacillati</taxon>
        <taxon>Bacillota</taxon>
        <taxon>Tissierellia</taxon>
        <taxon>Tissierellales</taxon>
        <taxon>Tissierellaceae</taxon>
        <taxon>Paratissierella</taxon>
    </lineage>
</organism>
<dbReference type="InterPro" id="IPR017439">
    <property type="entry name" value="Amidohydrolase"/>
</dbReference>
<evidence type="ECO:0000259" key="2">
    <source>
        <dbReference type="Pfam" id="PF07687"/>
    </source>
</evidence>
<dbReference type="InterPro" id="IPR017144">
    <property type="entry name" value="Xaa-Arg_dipeptidase"/>
</dbReference>
<dbReference type="InterPro" id="IPR011650">
    <property type="entry name" value="Peptidase_M20_dimer"/>
</dbReference>
<dbReference type="InterPro" id="IPR002933">
    <property type="entry name" value="Peptidase_M20"/>
</dbReference>
<dbReference type="Gene3D" id="3.40.630.10">
    <property type="entry name" value="Zn peptidases"/>
    <property type="match status" value="1"/>
</dbReference>